<dbReference type="EMBL" id="BEZZ01000057">
    <property type="protein sequence ID" value="GCC24457.1"/>
    <property type="molecule type" value="Genomic_DNA"/>
</dbReference>
<keyword evidence="3" id="KW-1185">Reference proteome</keyword>
<dbReference type="PANTHER" id="PTHR10424:SF73">
    <property type="entry name" value="ENDOGENOUS RETROVIRUS GROUP FC1 ENV POLYPROTEIN-RELATED"/>
    <property type="match status" value="1"/>
</dbReference>
<dbReference type="Gene3D" id="1.10.287.210">
    <property type="match status" value="1"/>
</dbReference>
<proteinExistence type="predicted"/>
<dbReference type="OrthoDB" id="9950230at2759"/>
<dbReference type="PANTHER" id="PTHR10424">
    <property type="entry name" value="VIRAL ENVELOPE PROTEIN"/>
    <property type="match status" value="1"/>
</dbReference>
<dbReference type="SUPFAM" id="SSF58069">
    <property type="entry name" value="Virus ectodomain"/>
    <property type="match status" value="1"/>
</dbReference>
<organism evidence="2 3">
    <name type="scientific">Chiloscyllium punctatum</name>
    <name type="common">Brownbanded bambooshark</name>
    <name type="synonym">Hemiscyllium punctatum</name>
    <dbReference type="NCBI Taxonomy" id="137246"/>
    <lineage>
        <taxon>Eukaryota</taxon>
        <taxon>Metazoa</taxon>
        <taxon>Chordata</taxon>
        <taxon>Craniata</taxon>
        <taxon>Vertebrata</taxon>
        <taxon>Chondrichthyes</taxon>
        <taxon>Elasmobranchii</taxon>
        <taxon>Galeomorphii</taxon>
        <taxon>Galeoidea</taxon>
        <taxon>Orectolobiformes</taxon>
        <taxon>Hemiscylliidae</taxon>
        <taxon>Chiloscyllium</taxon>
    </lineage>
</organism>
<reference evidence="2 3" key="1">
    <citation type="journal article" date="2018" name="Nat. Ecol. Evol.">
        <title>Shark genomes provide insights into elasmobranch evolution and the origin of vertebrates.</title>
        <authorList>
            <person name="Hara Y"/>
            <person name="Yamaguchi K"/>
            <person name="Onimaru K"/>
            <person name="Kadota M"/>
            <person name="Koyanagi M"/>
            <person name="Keeley SD"/>
            <person name="Tatsumi K"/>
            <person name="Tanaka K"/>
            <person name="Motone F"/>
            <person name="Kageyama Y"/>
            <person name="Nozu R"/>
            <person name="Adachi N"/>
            <person name="Nishimura O"/>
            <person name="Nakagawa R"/>
            <person name="Tanegashima C"/>
            <person name="Kiyatake I"/>
            <person name="Matsumoto R"/>
            <person name="Murakumo K"/>
            <person name="Nishida K"/>
            <person name="Terakita A"/>
            <person name="Kuratani S"/>
            <person name="Sato K"/>
            <person name="Hyodo S Kuraku.S."/>
        </authorList>
    </citation>
    <scope>NUCLEOTIDE SEQUENCE [LARGE SCALE GENOMIC DNA]</scope>
</reference>
<dbReference type="AlphaFoldDB" id="A0A401S245"/>
<accession>A0A401S245</accession>
<evidence type="ECO:0000313" key="2">
    <source>
        <dbReference type="EMBL" id="GCC24457.1"/>
    </source>
</evidence>
<evidence type="ECO:0000313" key="3">
    <source>
        <dbReference type="Proteomes" id="UP000287033"/>
    </source>
</evidence>
<dbReference type="Proteomes" id="UP000287033">
    <property type="component" value="Unassembled WGS sequence"/>
</dbReference>
<comment type="caution">
    <text evidence="2">The sequence shown here is derived from an EMBL/GenBank/DDBJ whole genome shotgun (WGS) entry which is preliminary data.</text>
</comment>
<name>A0A401S245_CHIPU</name>
<dbReference type="STRING" id="137246.A0A401S245"/>
<evidence type="ECO:0000256" key="1">
    <source>
        <dbReference type="ARBA" id="ARBA00023157"/>
    </source>
</evidence>
<keyword evidence="1" id="KW-1015">Disulfide bond</keyword>
<protein>
    <submittedName>
        <fullName evidence="2">Uncharacterized protein</fullName>
    </submittedName>
</protein>
<dbReference type="InterPro" id="IPR018154">
    <property type="entry name" value="TLV/ENV_coat_polyprotein"/>
</dbReference>
<gene>
    <name evidence="2" type="ORF">chiPu_0002858</name>
</gene>
<dbReference type="OMA" id="ITNMADH"/>
<dbReference type="Pfam" id="PF00429">
    <property type="entry name" value="TLV_coat"/>
    <property type="match status" value="1"/>
</dbReference>
<sequence>MGQTSHYQNNQFLLMSFPLYGMGRASRQLVYMASEVEHLANETASEGRATGQALTEVSAEQTMALQNRLALDYLLASQGGACAIVGQECCTYIPDVSENITNMADHIKQHADQIQKIGDEFHNYNPPGW</sequence>